<dbReference type="InterPro" id="IPR029032">
    <property type="entry name" value="AhpD-like"/>
</dbReference>
<dbReference type="NCBIfam" id="TIGR00778">
    <property type="entry name" value="ahpD_dom"/>
    <property type="match status" value="1"/>
</dbReference>
<evidence type="ECO:0000313" key="2">
    <source>
        <dbReference type="EMBL" id="GGK21193.1"/>
    </source>
</evidence>
<protein>
    <submittedName>
        <fullName evidence="2">Alkyl hydroperoxide reductase AhpD</fullName>
    </submittedName>
</protein>
<proteinExistence type="predicted"/>
<dbReference type="PANTHER" id="PTHR33930">
    <property type="entry name" value="ALKYL HYDROPEROXIDE REDUCTASE AHPD"/>
    <property type="match status" value="1"/>
</dbReference>
<evidence type="ECO:0000259" key="1">
    <source>
        <dbReference type="Pfam" id="PF02627"/>
    </source>
</evidence>
<dbReference type="InterPro" id="IPR003779">
    <property type="entry name" value="CMD-like"/>
</dbReference>
<dbReference type="Pfam" id="PF02627">
    <property type="entry name" value="CMD"/>
    <property type="match status" value="1"/>
</dbReference>
<organism evidence="2 3">
    <name type="scientific">Yeosuana aromativorans</name>
    <dbReference type="NCBI Taxonomy" id="288019"/>
    <lineage>
        <taxon>Bacteria</taxon>
        <taxon>Pseudomonadati</taxon>
        <taxon>Bacteroidota</taxon>
        <taxon>Flavobacteriia</taxon>
        <taxon>Flavobacteriales</taxon>
        <taxon>Flavobacteriaceae</taxon>
        <taxon>Yeosuana</taxon>
    </lineage>
</organism>
<dbReference type="PANTHER" id="PTHR33930:SF2">
    <property type="entry name" value="BLR3452 PROTEIN"/>
    <property type="match status" value="1"/>
</dbReference>
<evidence type="ECO:0000313" key="3">
    <source>
        <dbReference type="Proteomes" id="UP000612329"/>
    </source>
</evidence>
<comment type="caution">
    <text evidence="2">The sequence shown here is derived from an EMBL/GenBank/DDBJ whole genome shotgun (WGS) entry which is preliminary data.</text>
</comment>
<dbReference type="GO" id="GO:0051920">
    <property type="term" value="F:peroxiredoxin activity"/>
    <property type="evidence" value="ECO:0007669"/>
    <property type="project" value="InterPro"/>
</dbReference>
<dbReference type="InterPro" id="IPR026445">
    <property type="entry name" value="AlkhydPrxdase/COmuclacdeCOase"/>
</dbReference>
<reference evidence="2" key="1">
    <citation type="journal article" date="2014" name="Int. J. Syst. Evol. Microbiol.">
        <title>Complete genome sequence of Corynebacterium casei LMG S-19264T (=DSM 44701T), isolated from a smear-ripened cheese.</title>
        <authorList>
            <consortium name="US DOE Joint Genome Institute (JGI-PGF)"/>
            <person name="Walter F."/>
            <person name="Albersmeier A."/>
            <person name="Kalinowski J."/>
            <person name="Ruckert C."/>
        </authorList>
    </citation>
    <scope>NUCLEOTIDE SEQUENCE</scope>
    <source>
        <strain evidence="2">JCM 12862</strain>
    </source>
</reference>
<dbReference type="AlphaFoldDB" id="A0A8J3BM67"/>
<accession>A0A8J3BM67</accession>
<name>A0A8J3BM67_9FLAO</name>
<keyword evidence="3" id="KW-1185">Reference proteome</keyword>
<gene>
    <name evidence="2" type="ORF">GCM10007962_14130</name>
</gene>
<sequence length="129" mass="14698">MTRQIRLDSYLYRKTFNLMQKTYYDPADLKKFGNISDWNEELGKKFFDYYGKVFEEGALSEREKSLIALAVAHTIQCPYCIDAYTGDGLQRGITKAEMMEALHVAAAIRGGASLVHGVQMMNKVNKLDM</sequence>
<reference evidence="2" key="2">
    <citation type="submission" date="2020-09" db="EMBL/GenBank/DDBJ databases">
        <authorList>
            <person name="Sun Q."/>
            <person name="Ohkuma M."/>
        </authorList>
    </citation>
    <scope>NUCLEOTIDE SEQUENCE</scope>
    <source>
        <strain evidence="2">JCM 12862</strain>
    </source>
</reference>
<dbReference type="InterPro" id="IPR004675">
    <property type="entry name" value="AhpD_core"/>
</dbReference>
<dbReference type="Gene3D" id="1.20.1290.10">
    <property type="entry name" value="AhpD-like"/>
    <property type="match status" value="1"/>
</dbReference>
<dbReference type="Proteomes" id="UP000612329">
    <property type="component" value="Unassembled WGS sequence"/>
</dbReference>
<dbReference type="EMBL" id="BMNR01000003">
    <property type="protein sequence ID" value="GGK21193.1"/>
    <property type="molecule type" value="Genomic_DNA"/>
</dbReference>
<dbReference type="NCBIfam" id="TIGR04169">
    <property type="entry name" value="perox_w_seleSAM"/>
    <property type="match status" value="1"/>
</dbReference>
<feature type="domain" description="Carboxymuconolactone decarboxylase-like" evidence="1">
    <location>
        <begin position="41"/>
        <end position="120"/>
    </location>
</feature>
<dbReference type="SUPFAM" id="SSF69118">
    <property type="entry name" value="AhpD-like"/>
    <property type="match status" value="1"/>
</dbReference>